<keyword evidence="16" id="KW-1003">Cell membrane</keyword>
<comment type="caution">
    <text evidence="18">The sequence shown here is derived from an EMBL/GenBank/DDBJ whole genome shotgun (WGS) entry which is preliminary data.</text>
</comment>
<dbReference type="InterPro" id="IPR008250">
    <property type="entry name" value="ATPase_P-typ_transduc_dom_A_sf"/>
</dbReference>
<keyword evidence="10 16" id="KW-1133">Transmembrane helix</keyword>
<evidence type="ECO:0000256" key="7">
    <source>
        <dbReference type="ARBA" id="ARBA00022741"/>
    </source>
</evidence>
<feature type="transmembrane region" description="Helical" evidence="16">
    <location>
        <begin position="147"/>
        <end position="168"/>
    </location>
</feature>
<keyword evidence="6 16" id="KW-0479">Metal-binding</keyword>
<dbReference type="InterPro" id="IPR036412">
    <property type="entry name" value="HAD-like_sf"/>
</dbReference>
<comment type="function">
    <text evidence="12">Probably involved in copper export.</text>
</comment>
<keyword evidence="4" id="KW-0597">Phosphoprotein</keyword>
<comment type="subcellular location">
    <subcellularLocation>
        <location evidence="2 16">Cell membrane</location>
    </subcellularLocation>
    <subcellularLocation>
        <location evidence="1">Endomembrane system</location>
        <topology evidence="1">Multi-pass membrane protein</topology>
    </subcellularLocation>
</comment>
<dbReference type="Pfam" id="PF00403">
    <property type="entry name" value="HMA"/>
    <property type="match status" value="1"/>
</dbReference>
<dbReference type="PRINTS" id="PR00943">
    <property type="entry name" value="CUATPASE"/>
</dbReference>
<dbReference type="NCBIfam" id="TIGR01511">
    <property type="entry name" value="ATPase-IB1_Cu"/>
    <property type="match status" value="1"/>
</dbReference>
<dbReference type="SFLD" id="SFLDS00003">
    <property type="entry name" value="Haloacid_Dehalogenase"/>
    <property type="match status" value="1"/>
</dbReference>
<dbReference type="InterPro" id="IPR036163">
    <property type="entry name" value="HMA_dom_sf"/>
</dbReference>
<name>A0ABN7K5L5_9BACT</name>
<feature type="transmembrane region" description="Helical" evidence="16">
    <location>
        <begin position="113"/>
        <end position="135"/>
    </location>
</feature>
<evidence type="ECO:0000256" key="4">
    <source>
        <dbReference type="ARBA" id="ARBA00022553"/>
    </source>
</evidence>
<proteinExistence type="inferred from homology"/>
<evidence type="ECO:0000256" key="16">
    <source>
        <dbReference type="RuleBase" id="RU362081"/>
    </source>
</evidence>
<evidence type="ECO:0000256" key="9">
    <source>
        <dbReference type="ARBA" id="ARBA00022967"/>
    </source>
</evidence>
<feature type="domain" description="HMA" evidence="17">
    <location>
        <begin position="2"/>
        <end position="67"/>
    </location>
</feature>
<dbReference type="RefSeq" id="WP_229932367.1">
    <property type="nucleotide sequence ID" value="NZ_CAJHOF010000004.1"/>
</dbReference>
<dbReference type="PROSITE" id="PS50846">
    <property type="entry name" value="HMA_2"/>
    <property type="match status" value="1"/>
</dbReference>
<dbReference type="Pfam" id="PF00122">
    <property type="entry name" value="E1-E2_ATPase"/>
    <property type="match status" value="1"/>
</dbReference>
<comment type="catalytic activity">
    <reaction evidence="15">
        <text>Cu(2+)(in) + ATP + H2O = Cu(2+)(out) + ADP + phosphate + H(+)</text>
        <dbReference type="Rhea" id="RHEA:10376"/>
        <dbReference type="ChEBI" id="CHEBI:15377"/>
        <dbReference type="ChEBI" id="CHEBI:15378"/>
        <dbReference type="ChEBI" id="CHEBI:29036"/>
        <dbReference type="ChEBI" id="CHEBI:30616"/>
        <dbReference type="ChEBI" id="CHEBI:43474"/>
        <dbReference type="ChEBI" id="CHEBI:456216"/>
        <dbReference type="EC" id="7.2.2.9"/>
    </reaction>
</comment>
<keyword evidence="5 16" id="KW-0812">Transmembrane</keyword>
<dbReference type="Gene3D" id="3.40.1110.10">
    <property type="entry name" value="Calcium-transporting ATPase, cytoplasmic domain N"/>
    <property type="match status" value="1"/>
</dbReference>
<evidence type="ECO:0000256" key="12">
    <source>
        <dbReference type="ARBA" id="ARBA00037143"/>
    </source>
</evidence>
<feature type="transmembrane region" description="Helical" evidence="16">
    <location>
        <begin position="681"/>
        <end position="700"/>
    </location>
</feature>
<evidence type="ECO:0000256" key="6">
    <source>
        <dbReference type="ARBA" id="ARBA00022723"/>
    </source>
</evidence>
<keyword evidence="11 16" id="KW-0472">Membrane</keyword>
<dbReference type="Gene3D" id="2.70.150.10">
    <property type="entry name" value="Calcium-transporting ATPase, cytoplasmic transduction domain A"/>
    <property type="match status" value="1"/>
</dbReference>
<dbReference type="PROSITE" id="PS01229">
    <property type="entry name" value="COF_2"/>
    <property type="match status" value="1"/>
</dbReference>
<dbReference type="PANTHER" id="PTHR43520">
    <property type="entry name" value="ATP7, ISOFORM B"/>
    <property type="match status" value="1"/>
</dbReference>
<evidence type="ECO:0000256" key="5">
    <source>
        <dbReference type="ARBA" id="ARBA00022692"/>
    </source>
</evidence>
<dbReference type="InterPro" id="IPR023299">
    <property type="entry name" value="ATPase_P-typ_cyto_dom_N"/>
</dbReference>
<feature type="transmembrane region" description="Helical" evidence="16">
    <location>
        <begin position="328"/>
        <end position="350"/>
    </location>
</feature>
<dbReference type="Gene3D" id="3.40.50.1000">
    <property type="entry name" value="HAD superfamily/HAD-like"/>
    <property type="match status" value="1"/>
</dbReference>
<dbReference type="InterPro" id="IPR001757">
    <property type="entry name" value="P_typ_ATPase"/>
</dbReference>
<dbReference type="InterPro" id="IPR027256">
    <property type="entry name" value="P-typ_ATPase_IB"/>
</dbReference>
<accession>A0ABN7K5L5</accession>
<evidence type="ECO:0000313" key="19">
    <source>
        <dbReference type="Proteomes" id="UP000789803"/>
    </source>
</evidence>
<keyword evidence="9" id="KW-1278">Translocase</keyword>
<feature type="transmembrane region" description="Helical" evidence="16">
    <location>
        <begin position="174"/>
        <end position="193"/>
    </location>
</feature>
<organism evidence="18 19">
    <name type="scientific">Campylobacter majalis</name>
    <dbReference type="NCBI Taxonomy" id="2790656"/>
    <lineage>
        <taxon>Bacteria</taxon>
        <taxon>Pseudomonadati</taxon>
        <taxon>Campylobacterota</taxon>
        <taxon>Epsilonproteobacteria</taxon>
        <taxon>Campylobacterales</taxon>
        <taxon>Campylobacteraceae</taxon>
        <taxon>Campylobacter</taxon>
    </lineage>
</organism>
<evidence type="ECO:0000259" key="17">
    <source>
        <dbReference type="PROSITE" id="PS50846"/>
    </source>
</evidence>
<protein>
    <recommendedName>
        <fullName evidence="14">Copper-transporting ATPase</fullName>
        <ecNumber evidence="13">7.2.2.9</ecNumber>
    </recommendedName>
</protein>
<gene>
    <name evidence="18" type="primary">pacS</name>
    <name evidence="18" type="ORF">LMG7974_00547</name>
</gene>
<evidence type="ECO:0000256" key="3">
    <source>
        <dbReference type="ARBA" id="ARBA00006024"/>
    </source>
</evidence>
<keyword evidence="19" id="KW-1185">Reference proteome</keyword>
<dbReference type="SUPFAM" id="SSF81665">
    <property type="entry name" value="Calcium ATPase, transmembrane domain M"/>
    <property type="match status" value="1"/>
</dbReference>
<evidence type="ECO:0000256" key="1">
    <source>
        <dbReference type="ARBA" id="ARBA00004127"/>
    </source>
</evidence>
<dbReference type="SUPFAM" id="SSF81653">
    <property type="entry name" value="Calcium ATPase, transduction domain A"/>
    <property type="match status" value="1"/>
</dbReference>
<feature type="transmembrane region" description="Helical" evidence="16">
    <location>
        <begin position="88"/>
        <end position="107"/>
    </location>
</feature>
<dbReference type="InterPro" id="IPR023298">
    <property type="entry name" value="ATPase_P-typ_TM_dom_sf"/>
</dbReference>
<evidence type="ECO:0000256" key="10">
    <source>
        <dbReference type="ARBA" id="ARBA00022989"/>
    </source>
</evidence>
<keyword evidence="8 16" id="KW-0067">ATP-binding</keyword>
<evidence type="ECO:0000256" key="8">
    <source>
        <dbReference type="ARBA" id="ARBA00022840"/>
    </source>
</evidence>
<dbReference type="EMBL" id="CAJHOF010000004">
    <property type="protein sequence ID" value="CAD7287667.1"/>
    <property type="molecule type" value="Genomic_DNA"/>
</dbReference>
<evidence type="ECO:0000256" key="2">
    <source>
        <dbReference type="ARBA" id="ARBA00004236"/>
    </source>
</evidence>
<dbReference type="SFLD" id="SFLDG00002">
    <property type="entry name" value="C1.7:_P-type_atpase_like"/>
    <property type="match status" value="1"/>
</dbReference>
<dbReference type="InterPro" id="IPR023214">
    <property type="entry name" value="HAD_sf"/>
</dbReference>
<evidence type="ECO:0000256" key="11">
    <source>
        <dbReference type="ARBA" id="ARBA00023136"/>
    </source>
</evidence>
<dbReference type="InterPro" id="IPR059000">
    <property type="entry name" value="ATPase_P-type_domA"/>
</dbReference>
<dbReference type="Gene3D" id="3.30.70.100">
    <property type="match status" value="1"/>
</dbReference>
<dbReference type="EC" id="7.2.2.9" evidence="13"/>
<dbReference type="InterPro" id="IPR006121">
    <property type="entry name" value="HMA_dom"/>
</dbReference>
<keyword evidence="7 16" id="KW-0547">Nucleotide-binding</keyword>
<dbReference type="NCBIfam" id="TIGR01494">
    <property type="entry name" value="ATPase_P-type"/>
    <property type="match status" value="1"/>
</dbReference>
<evidence type="ECO:0000313" key="18">
    <source>
        <dbReference type="EMBL" id="CAD7287667.1"/>
    </source>
</evidence>
<dbReference type="CDD" id="cd00371">
    <property type="entry name" value="HMA"/>
    <property type="match status" value="1"/>
</dbReference>
<dbReference type="PANTHER" id="PTHR43520:SF8">
    <property type="entry name" value="P-TYPE CU(+) TRANSPORTER"/>
    <property type="match status" value="1"/>
</dbReference>
<feature type="transmembrane region" description="Helical" evidence="16">
    <location>
        <begin position="653"/>
        <end position="675"/>
    </location>
</feature>
<evidence type="ECO:0000256" key="13">
    <source>
        <dbReference type="ARBA" id="ARBA00038904"/>
    </source>
</evidence>
<evidence type="ECO:0000256" key="14">
    <source>
        <dbReference type="ARBA" id="ARBA00040690"/>
    </source>
</evidence>
<dbReference type="SUPFAM" id="SSF55008">
    <property type="entry name" value="HMA, heavy metal-associated domain"/>
    <property type="match status" value="1"/>
</dbReference>
<sequence>MQKVKLNIAGMSCVNCSNSIERVAKKIDGVSEAKVSFANGTGEFCVANDDVLKILKTKISNLGFEIVFNANEYEKKRLMHIKELKSKLISSAVICAIIMAIELFLPINFASKIVMFLLAAYVIFRNGSSFFTHAIKSIKSKNYDMNVLVSLGAFSAFLHAVFVLTRSVEDEISHIYIGSAAMIITFVLLGKFLEERSKQKASDYLKSLMDLSPKTAHLIMPDGQSKEIPVSELSIGDIVVVKNGYNIPSDGEIVQGGAEIDTSALTGESLPSYKSVGESVHAGCVNTNGYISVKITKMPSDTLLSQILSLLSEATTKQMPISRMADRVANVFVPSIIMISIITFAIWIYAKGDLNYAIIAAVCVLIISCPCALGLATPIAIISGISRGAKDGILIKNPEVLEILKDVKFAVFDKTGTLSKGEISVNNSNLTSNDLALIAGVEALSEHPISKAVVKYAKSKCVTPIKLDGEFKNELGLGVRYKDREFEILIGNDKLLNKYNIQSKQTNEIICVINGEIVGTFSISDTIRDEAKQSIEALKSQGITPIILSGDSDSVVKSVANELGISQHYANKLPDEKFQILKEVQNQGKVLFVGDGINDSLCLKQADVGIAMSSGSDIAKGAGDIVLIKNDLLNVAYTLNLGKKTIRTIRQNLFWAFIYNLICIPVAAGALYPVFGLLLNPMYGALAMCFSSVNVVLNSIRLRFIKIN</sequence>
<feature type="transmembrane region" description="Helical" evidence="16">
    <location>
        <begin position="356"/>
        <end position="382"/>
    </location>
</feature>
<dbReference type="SUPFAM" id="SSF56784">
    <property type="entry name" value="HAD-like"/>
    <property type="match status" value="1"/>
</dbReference>
<dbReference type="PRINTS" id="PR00119">
    <property type="entry name" value="CATATPASE"/>
</dbReference>
<dbReference type="NCBIfam" id="TIGR01525">
    <property type="entry name" value="ATPase-IB_hvy"/>
    <property type="match status" value="1"/>
</dbReference>
<dbReference type="Proteomes" id="UP000789803">
    <property type="component" value="Unassembled WGS sequence"/>
</dbReference>
<dbReference type="Pfam" id="PF00702">
    <property type="entry name" value="Hydrolase"/>
    <property type="match status" value="1"/>
</dbReference>
<dbReference type="SFLD" id="SFLDF00027">
    <property type="entry name" value="p-type_atpase"/>
    <property type="match status" value="1"/>
</dbReference>
<comment type="similarity">
    <text evidence="3 16">Belongs to the cation transport ATPase (P-type) (TC 3.A.3) family. Type IB subfamily.</text>
</comment>
<reference evidence="18 19" key="1">
    <citation type="submission" date="2020-11" db="EMBL/GenBank/DDBJ databases">
        <authorList>
            <person name="Peeters C."/>
        </authorList>
    </citation>
    <scope>NUCLEOTIDE SEQUENCE [LARGE SCALE GENOMIC DNA]</scope>
    <source>
        <strain evidence="18 19">LMG 7974</strain>
    </source>
</reference>
<evidence type="ECO:0000256" key="15">
    <source>
        <dbReference type="ARBA" id="ARBA00047424"/>
    </source>
</evidence>
<dbReference type="InterPro" id="IPR044492">
    <property type="entry name" value="P_typ_ATPase_HD_dom"/>
</dbReference>